<dbReference type="InterPro" id="IPR007688">
    <property type="entry name" value="Conjugal_tfr_TrbL/VirB6"/>
</dbReference>
<evidence type="ECO:0000256" key="5">
    <source>
        <dbReference type="SAM" id="Phobius"/>
    </source>
</evidence>
<feature type="transmembrane region" description="Helical" evidence="5">
    <location>
        <begin position="305"/>
        <end position="327"/>
    </location>
</feature>
<evidence type="ECO:0000256" key="4">
    <source>
        <dbReference type="ARBA" id="ARBA00023136"/>
    </source>
</evidence>
<keyword evidence="7" id="KW-1185">Reference proteome</keyword>
<accession>A0A0P9TY16</accession>
<protein>
    <submittedName>
        <fullName evidence="6">Uncharacterized protein</fullName>
    </submittedName>
</protein>
<evidence type="ECO:0000256" key="2">
    <source>
        <dbReference type="ARBA" id="ARBA00022692"/>
    </source>
</evidence>
<evidence type="ECO:0000313" key="7">
    <source>
        <dbReference type="Proteomes" id="UP000050455"/>
    </source>
</evidence>
<proteinExistence type="predicted"/>
<keyword evidence="2 5" id="KW-0812">Transmembrane</keyword>
<dbReference type="Proteomes" id="UP000050455">
    <property type="component" value="Unassembled WGS sequence"/>
</dbReference>
<organism evidence="6 7">
    <name type="scientific">Pseudomonas meliae</name>
    <dbReference type="NCBI Taxonomy" id="86176"/>
    <lineage>
        <taxon>Bacteria</taxon>
        <taxon>Pseudomonadati</taxon>
        <taxon>Pseudomonadota</taxon>
        <taxon>Gammaproteobacteria</taxon>
        <taxon>Pseudomonadales</taxon>
        <taxon>Pseudomonadaceae</taxon>
        <taxon>Pseudomonas</taxon>
    </lineage>
</organism>
<evidence type="ECO:0000256" key="1">
    <source>
        <dbReference type="ARBA" id="ARBA00004141"/>
    </source>
</evidence>
<dbReference type="PATRIC" id="fig|86176.4.peg.945"/>
<dbReference type="EMBL" id="LJQT01000456">
    <property type="protein sequence ID" value="KPX80393.1"/>
    <property type="molecule type" value="Genomic_DNA"/>
</dbReference>
<feature type="transmembrane region" description="Helical" evidence="5">
    <location>
        <begin position="366"/>
        <end position="391"/>
    </location>
</feature>
<feature type="transmembrane region" description="Helical" evidence="5">
    <location>
        <begin position="248"/>
        <end position="268"/>
    </location>
</feature>
<dbReference type="GO" id="GO:0016020">
    <property type="term" value="C:membrane"/>
    <property type="evidence" value="ECO:0007669"/>
    <property type="project" value="UniProtKB-SubCell"/>
</dbReference>
<dbReference type="RefSeq" id="WP_044344621.1">
    <property type="nucleotide sequence ID" value="NZ_JYHE01000070.1"/>
</dbReference>
<feature type="transmembrane region" description="Helical" evidence="5">
    <location>
        <begin position="274"/>
        <end position="293"/>
    </location>
</feature>
<dbReference type="GO" id="GO:0030255">
    <property type="term" value="P:protein secretion by the type IV secretion system"/>
    <property type="evidence" value="ECO:0007669"/>
    <property type="project" value="InterPro"/>
</dbReference>
<feature type="transmembrane region" description="Helical" evidence="5">
    <location>
        <begin position="147"/>
        <end position="166"/>
    </location>
</feature>
<keyword evidence="4 5" id="KW-0472">Membrane</keyword>
<reference evidence="6 7" key="1">
    <citation type="submission" date="2015-09" db="EMBL/GenBank/DDBJ databases">
        <title>Genome announcement of multiple Pseudomonas syringae strains.</title>
        <authorList>
            <person name="Thakur S."/>
            <person name="Wang P.W."/>
            <person name="Gong Y."/>
            <person name="Weir B.S."/>
            <person name="Guttman D.S."/>
        </authorList>
    </citation>
    <scope>NUCLEOTIDE SEQUENCE [LARGE SCALE GENOMIC DNA]</scope>
    <source>
        <strain evidence="6 7">ICMP6289</strain>
    </source>
</reference>
<keyword evidence="3 5" id="KW-1133">Transmembrane helix</keyword>
<gene>
    <name evidence="6" type="ORF">ALO64_00864</name>
</gene>
<dbReference type="Pfam" id="PF04610">
    <property type="entry name" value="TrbL"/>
    <property type="match status" value="1"/>
</dbReference>
<sequence>MFSYLLHAQLLVASIALICATLIVLRKRRLKRNAVEDSQPVAVPLYAKDEVTDTFVVVGYSSAGAVSGEAVRKPSSWSNPSRGQKIARLLVFMILLGGVFLSPVLFMGQAEAGLSQEMKGIFNNELRDFVDSMMSASDGPVHDFTRVMFLAGSVILFAIEITKFIFMGTRAAESNAQAVLWWFATLAIMESYNPATSAIWNVAVGIANGYQEHLVGNTDNFFLAQWIHKAKGAVNVDEMTIFDTAKLYIYYVSWMVTGSFLDLVASLAAMWADFGYALSKVIGPIFIPFLLLPATRNLFDGWFKFFIGFGFLLVVLKATMVVAAISIKAIMASLNVSFAGNGWGDPISYVNVGKDNFYLLSDASCMLAIAALFVLSSFVFASALAGGLGNLSGGLGSAANMAVKKFMK</sequence>
<evidence type="ECO:0000313" key="6">
    <source>
        <dbReference type="EMBL" id="KPX80393.1"/>
    </source>
</evidence>
<name>A0A0P9TY16_9PSED</name>
<feature type="transmembrane region" description="Helical" evidence="5">
    <location>
        <begin position="89"/>
        <end position="108"/>
    </location>
</feature>
<comment type="caution">
    <text evidence="6">The sequence shown here is derived from an EMBL/GenBank/DDBJ whole genome shotgun (WGS) entry which is preliminary data.</text>
</comment>
<feature type="transmembrane region" description="Helical" evidence="5">
    <location>
        <begin position="6"/>
        <end position="25"/>
    </location>
</feature>
<evidence type="ECO:0000256" key="3">
    <source>
        <dbReference type="ARBA" id="ARBA00022989"/>
    </source>
</evidence>
<dbReference type="AlphaFoldDB" id="A0A0P9TY16"/>
<comment type="subcellular location">
    <subcellularLocation>
        <location evidence="1">Membrane</location>
        <topology evidence="1">Multi-pass membrane protein</topology>
    </subcellularLocation>
</comment>